<dbReference type="CDD" id="cd16443">
    <property type="entry name" value="LplA"/>
    <property type="match status" value="1"/>
</dbReference>
<organism evidence="4 5">
    <name type="scientific">Patella caerulea</name>
    <name type="common">Rayed Mediterranean limpet</name>
    <dbReference type="NCBI Taxonomy" id="87958"/>
    <lineage>
        <taxon>Eukaryota</taxon>
        <taxon>Metazoa</taxon>
        <taxon>Spiralia</taxon>
        <taxon>Lophotrochozoa</taxon>
        <taxon>Mollusca</taxon>
        <taxon>Gastropoda</taxon>
        <taxon>Patellogastropoda</taxon>
        <taxon>Patelloidea</taxon>
        <taxon>Patellidae</taxon>
        <taxon>Patella</taxon>
    </lineage>
</organism>
<dbReference type="PROSITE" id="PS51733">
    <property type="entry name" value="BPL_LPL_CATALYTIC"/>
    <property type="match status" value="1"/>
</dbReference>
<evidence type="ECO:0000256" key="1">
    <source>
        <dbReference type="ARBA" id="ARBA00005085"/>
    </source>
</evidence>
<sequence>MCHLKQIINIRKLLALTKVQPKSVLYSTKCREKEVIISKSKNIFENLALEDWLYKNADLNNRNYLFMWRNTPAVVVGRHQNPWLECDVTSVLREKVDLARRNSGGGTVFHDEGNLNCCFLTTRKLYNRKSNLELVVDALTSNWDIDLSINKREDIVLNGLYKISGTAAKLGGERSYHHFTLLINVNKKKLHNLLQSPLIGVKTRATESVPSHIMNLQDVNEDINYENLTHVISDKFLENDLVKRKEFVNPTEDSYPGYNIILNELKTFKWIYAKTPNFKISRAFRIEIDSKIIHTEIEIEIQKGLIYNIEFSLKPNNMDLTNIVNRFKDVPYDTTELLPILDVLENENNDAIYKWFLRCIKQTLNV</sequence>
<feature type="domain" description="BPL/LPL catalytic" evidence="3">
    <location>
        <begin position="59"/>
        <end position="240"/>
    </location>
</feature>
<dbReference type="InterPro" id="IPR004562">
    <property type="entry name" value="LipoylTrfase_LipoateP_Ligase"/>
</dbReference>
<keyword evidence="5" id="KW-1185">Reference proteome</keyword>
<dbReference type="GO" id="GO:0005739">
    <property type="term" value="C:mitochondrion"/>
    <property type="evidence" value="ECO:0007669"/>
    <property type="project" value="TreeGrafter"/>
</dbReference>
<dbReference type="PANTHER" id="PTHR12561">
    <property type="entry name" value="LIPOATE-PROTEIN LIGASE"/>
    <property type="match status" value="1"/>
</dbReference>
<dbReference type="Gene3D" id="3.30.390.50">
    <property type="entry name" value="CO dehydrogenase flavoprotein, C-terminal domain"/>
    <property type="match status" value="1"/>
</dbReference>
<comment type="pathway">
    <text evidence="1">Protein modification; protein lipoylation via exogenous pathway; protein N(6)-(lipoyl)lysine from lipoate: step 2/2.</text>
</comment>
<dbReference type="PANTHER" id="PTHR12561:SF3">
    <property type="entry name" value="LIPOYLTRANSFERASE 1, MITOCHONDRIAL"/>
    <property type="match status" value="1"/>
</dbReference>
<dbReference type="EMBL" id="JAZGQO010000018">
    <property type="protein sequence ID" value="KAK6167596.1"/>
    <property type="molecule type" value="Genomic_DNA"/>
</dbReference>
<gene>
    <name evidence="4" type="ORF">SNE40_021585</name>
</gene>
<evidence type="ECO:0000313" key="4">
    <source>
        <dbReference type="EMBL" id="KAK6167596.1"/>
    </source>
</evidence>
<dbReference type="FunFam" id="3.30.930.10:FF:000045">
    <property type="entry name" value="lipoyltransferase 1, mitochondrial"/>
    <property type="match status" value="1"/>
</dbReference>
<name>A0AAN8G4Q8_PATCE</name>
<dbReference type="InterPro" id="IPR004143">
    <property type="entry name" value="BPL_LPL_catalytic"/>
</dbReference>
<dbReference type="SUPFAM" id="SSF55681">
    <property type="entry name" value="Class II aaRS and biotin synthetases"/>
    <property type="match status" value="1"/>
</dbReference>
<comment type="similarity">
    <text evidence="2">Belongs to the LplA family.</text>
</comment>
<evidence type="ECO:0000313" key="5">
    <source>
        <dbReference type="Proteomes" id="UP001347796"/>
    </source>
</evidence>
<dbReference type="GO" id="GO:0017118">
    <property type="term" value="F:lipoyltransferase activity"/>
    <property type="evidence" value="ECO:0007669"/>
    <property type="project" value="TreeGrafter"/>
</dbReference>
<dbReference type="InterPro" id="IPR045864">
    <property type="entry name" value="aa-tRNA-synth_II/BPL/LPL"/>
</dbReference>
<protein>
    <recommendedName>
        <fullName evidence="3">BPL/LPL catalytic domain-containing protein</fullName>
    </recommendedName>
</protein>
<evidence type="ECO:0000256" key="2">
    <source>
        <dbReference type="ARBA" id="ARBA00008242"/>
    </source>
</evidence>
<proteinExistence type="inferred from homology"/>
<dbReference type="AlphaFoldDB" id="A0AAN8G4Q8"/>
<dbReference type="Proteomes" id="UP001347796">
    <property type="component" value="Unassembled WGS sequence"/>
</dbReference>
<accession>A0AAN8G4Q8</accession>
<comment type="caution">
    <text evidence="4">The sequence shown here is derived from an EMBL/GenBank/DDBJ whole genome shotgun (WGS) entry which is preliminary data.</text>
</comment>
<dbReference type="GO" id="GO:0009249">
    <property type="term" value="P:protein lipoylation"/>
    <property type="evidence" value="ECO:0007669"/>
    <property type="project" value="InterPro"/>
</dbReference>
<reference evidence="4 5" key="1">
    <citation type="submission" date="2024-01" db="EMBL/GenBank/DDBJ databases">
        <title>The genome of the rayed Mediterranean limpet Patella caerulea (Linnaeus, 1758).</title>
        <authorList>
            <person name="Anh-Thu Weber A."/>
            <person name="Halstead-Nussloch G."/>
        </authorList>
    </citation>
    <scope>NUCLEOTIDE SEQUENCE [LARGE SCALE GENOMIC DNA]</scope>
    <source>
        <strain evidence="4">AATW-2023a</strain>
        <tissue evidence="4">Whole specimen</tissue>
    </source>
</reference>
<dbReference type="Pfam" id="PF21948">
    <property type="entry name" value="LplA-B_cat"/>
    <property type="match status" value="1"/>
</dbReference>
<evidence type="ECO:0000259" key="3">
    <source>
        <dbReference type="PROSITE" id="PS51733"/>
    </source>
</evidence>
<dbReference type="Gene3D" id="3.30.930.10">
    <property type="entry name" value="Bira Bifunctional Protein, Domain 2"/>
    <property type="match status" value="1"/>
</dbReference>